<dbReference type="Pfam" id="PF00408">
    <property type="entry name" value="PGM_PMM_IV"/>
    <property type="match status" value="1"/>
</dbReference>
<dbReference type="Pfam" id="PF02878">
    <property type="entry name" value="PGM_PMM_I"/>
    <property type="match status" value="1"/>
</dbReference>
<keyword evidence="5" id="KW-0460">Magnesium</keyword>
<dbReference type="GO" id="GO:0005975">
    <property type="term" value="P:carbohydrate metabolic process"/>
    <property type="evidence" value="ECO:0007669"/>
    <property type="project" value="InterPro"/>
</dbReference>
<dbReference type="InterPro" id="IPR005844">
    <property type="entry name" value="A-D-PHexomutase_a/b/a-I"/>
</dbReference>
<comment type="cofactor">
    <cofactor evidence="1">
        <name>Mg(2+)</name>
        <dbReference type="ChEBI" id="CHEBI:18420"/>
    </cofactor>
</comment>
<dbReference type="PANTHER" id="PTHR43771">
    <property type="entry name" value="PHOSPHOMANNOMUTASE"/>
    <property type="match status" value="1"/>
</dbReference>
<dbReference type="EMBL" id="LAZR01001127">
    <property type="protein sequence ID" value="KKN50206.1"/>
    <property type="molecule type" value="Genomic_DNA"/>
</dbReference>
<evidence type="ECO:0000256" key="4">
    <source>
        <dbReference type="ARBA" id="ARBA00022723"/>
    </source>
</evidence>
<evidence type="ECO:0000256" key="2">
    <source>
        <dbReference type="ARBA" id="ARBA00010231"/>
    </source>
</evidence>
<feature type="domain" description="Alpha-D-phosphohexomutase alpha/beta/alpha" evidence="10">
    <location>
        <begin position="265"/>
        <end position="377"/>
    </location>
</feature>
<dbReference type="InterPro" id="IPR005843">
    <property type="entry name" value="A-D-PHexomutase_C"/>
</dbReference>
<keyword evidence="4" id="KW-0479">Metal-binding</keyword>
<dbReference type="InterPro" id="IPR016055">
    <property type="entry name" value="A-D-PHexomutase_a/b/a-I/II/III"/>
</dbReference>
<dbReference type="NCBIfam" id="TIGR03990">
    <property type="entry name" value="Arch_GlmM"/>
    <property type="match status" value="1"/>
</dbReference>
<sequence length="476" mass="52910">MTSVMFGTSGIRRVFQNYSESDLMFTPQMALDVGLALGTYLNGKGMVVIGKDIRTSALPIEYALISGIVSTGCSVKAVGIVTTPTLAMSLKYLRAEAGVMITASHNTPEYIGLKIWNPSGMGYTPEQEMEIERIYNEKEFIEIEWDQIGRITHETDINDLHISDIKNRIKFDGSNVHVIVDPGNGAGCEIVPRLLSAYNVNIMTINAQMDGKFPGRNSEPNKENLIQLSKFLKTSDKEDIGIALDGDADRVIFLDENGVIVDPIRLLTLMAKSYLERYKGSKISEDNMIVVTAINSSSLIEDVLKPLGCEVVRTEVGDIKVAMAIKEHGGFVGGETSGTYIWPSTHLGPDSIVTIAKVLRMIVETGKPLRELLKDIPEYPFCETKFRLKKDIPFSEEINKKIIEEMKESLESLGKTITNINHMDGVRFDYNDGWILIRRSGTSPYLRLTGESSINLESSKQINDLAKEKMEKLNLI</sequence>
<feature type="domain" description="Alpha-D-phosphohexomutase alpha/beta/alpha" evidence="8">
    <location>
        <begin position="5"/>
        <end position="140"/>
    </location>
</feature>
<evidence type="ECO:0000256" key="1">
    <source>
        <dbReference type="ARBA" id="ARBA00001946"/>
    </source>
</evidence>
<dbReference type="AlphaFoldDB" id="A0A0F9TM86"/>
<comment type="caution">
    <text evidence="11">The sequence shown here is derived from an EMBL/GenBank/DDBJ whole genome shotgun (WGS) entry which is preliminary data.</text>
</comment>
<dbReference type="Gene3D" id="3.40.120.10">
    <property type="entry name" value="Alpha-D-Glucose-1,6-Bisphosphate, subunit A, domain 3"/>
    <property type="match status" value="3"/>
</dbReference>
<evidence type="ECO:0008006" key="12">
    <source>
        <dbReference type="Google" id="ProtNLM"/>
    </source>
</evidence>
<dbReference type="GO" id="GO:0046872">
    <property type="term" value="F:metal ion binding"/>
    <property type="evidence" value="ECO:0007669"/>
    <property type="project" value="UniProtKB-KW"/>
</dbReference>
<evidence type="ECO:0000256" key="5">
    <source>
        <dbReference type="ARBA" id="ARBA00022842"/>
    </source>
</evidence>
<dbReference type="InterPro" id="IPR005845">
    <property type="entry name" value="A-D-PHexomutase_a/b/a-II"/>
</dbReference>
<evidence type="ECO:0000259" key="9">
    <source>
        <dbReference type="Pfam" id="PF02879"/>
    </source>
</evidence>
<dbReference type="Pfam" id="PF02879">
    <property type="entry name" value="PGM_PMM_II"/>
    <property type="match status" value="1"/>
</dbReference>
<gene>
    <name evidence="11" type="ORF">LCGC14_0635020</name>
</gene>
<evidence type="ECO:0000259" key="10">
    <source>
        <dbReference type="Pfam" id="PF02880"/>
    </source>
</evidence>
<accession>A0A0F9TM86</accession>
<dbReference type="PRINTS" id="PR00509">
    <property type="entry name" value="PGMPMM"/>
</dbReference>
<reference evidence="11" key="1">
    <citation type="journal article" date="2015" name="Nature">
        <title>Complex archaea that bridge the gap between prokaryotes and eukaryotes.</title>
        <authorList>
            <person name="Spang A."/>
            <person name="Saw J.H."/>
            <person name="Jorgensen S.L."/>
            <person name="Zaremba-Niedzwiedzka K."/>
            <person name="Martijn J."/>
            <person name="Lind A.E."/>
            <person name="van Eijk R."/>
            <person name="Schleper C."/>
            <person name="Guy L."/>
            <person name="Ettema T.J."/>
        </authorList>
    </citation>
    <scope>NUCLEOTIDE SEQUENCE</scope>
</reference>
<dbReference type="InterPro" id="IPR005846">
    <property type="entry name" value="A-D-PHexomutase_a/b/a-III"/>
</dbReference>
<evidence type="ECO:0000259" key="7">
    <source>
        <dbReference type="Pfam" id="PF00408"/>
    </source>
</evidence>
<dbReference type="SUPFAM" id="SSF53738">
    <property type="entry name" value="Phosphoglucomutase, first 3 domains"/>
    <property type="match status" value="3"/>
</dbReference>
<dbReference type="Gene3D" id="3.30.310.50">
    <property type="entry name" value="Alpha-D-phosphohexomutase, C-terminal domain"/>
    <property type="match status" value="1"/>
</dbReference>
<name>A0A0F9TM86_9ZZZZ</name>
<evidence type="ECO:0000256" key="3">
    <source>
        <dbReference type="ARBA" id="ARBA00022553"/>
    </source>
</evidence>
<feature type="domain" description="Alpha-D-phosphohexomutase alpha/beta/alpha" evidence="9">
    <location>
        <begin position="161"/>
        <end position="258"/>
    </location>
</feature>
<evidence type="ECO:0000256" key="6">
    <source>
        <dbReference type="ARBA" id="ARBA00023235"/>
    </source>
</evidence>
<dbReference type="InterPro" id="IPR024086">
    <property type="entry name" value="GlmM_arc-type"/>
</dbReference>
<dbReference type="Pfam" id="PF02880">
    <property type="entry name" value="PGM_PMM_III"/>
    <property type="match status" value="1"/>
</dbReference>
<keyword evidence="3" id="KW-0597">Phosphoprotein</keyword>
<dbReference type="InterPro" id="IPR036900">
    <property type="entry name" value="A-D-PHexomutase_C_sf"/>
</dbReference>
<dbReference type="GO" id="GO:0008966">
    <property type="term" value="F:phosphoglucosamine mutase activity"/>
    <property type="evidence" value="ECO:0007669"/>
    <property type="project" value="InterPro"/>
</dbReference>
<protein>
    <recommendedName>
        <fullName evidence="12">Phosphoglucosamine mutase</fullName>
    </recommendedName>
</protein>
<dbReference type="InterPro" id="IPR005841">
    <property type="entry name" value="Alpha-D-phosphohexomutase_SF"/>
</dbReference>
<organism evidence="11">
    <name type="scientific">marine sediment metagenome</name>
    <dbReference type="NCBI Taxonomy" id="412755"/>
    <lineage>
        <taxon>unclassified sequences</taxon>
        <taxon>metagenomes</taxon>
        <taxon>ecological metagenomes</taxon>
    </lineage>
</organism>
<comment type="similarity">
    <text evidence="2">Belongs to the phosphohexose mutase family.</text>
</comment>
<dbReference type="PANTHER" id="PTHR43771:SF2">
    <property type="entry name" value="PHOSPHOMANNOMUTASE_PHOSPHOGLUCOMUTASE"/>
    <property type="match status" value="1"/>
</dbReference>
<proteinExistence type="inferred from homology"/>
<evidence type="ECO:0000259" key="8">
    <source>
        <dbReference type="Pfam" id="PF02878"/>
    </source>
</evidence>
<evidence type="ECO:0000313" key="11">
    <source>
        <dbReference type="EMBL" id="KKN50206.1"/>
    </source>
</evidence>
<dbReference type="CDD" id="cd03087">
    <property type="entry name" value="PGM_like1"/>
    <property type="match status" value="1"/>
</dbReference>
<dbReference type="SUPFAM" id="SSF55957">
    <property type="entry name" value="Phosphoglucomutase, C-terminal domain"/>
    <property type="match status" value="1"/>
</dbReference>
<keyword evidence="6" id="KW-0413">Isomerase</keyword>
<feature type="domain" description="Alpha-D-phosphohexomutase C-terminal" evidence="7">
    <location>
        <begin position="415"/>
        <end position="453"/>
    </location>
</feature>